<sequence>MEIKQTRPFFILGIGHAILFLITFVRFKKKTIALLWISIGFTYLFEYVVLNWLRMYRYKPGVFRNAWVDSVFGAFLSQAFFVPVKAVFITLFQFGWKTKVGLAMLFGGVEVIFLRKGVFINRTWRTPFTIIGIIFYFWFIDQWWVGFRSSKRKLFAVISVYLSNVIHYTNVLFFSFAFTKLFRFQFPYHTSRSKDMDHFIVAPTYALVVSLLPTINTLTKGRFKVIALCCTLLLDQLLFRFKILNIRHSNIIFFFMLHFVMLFVGDYTYSFLLGVQKEAVREDAI</sequence>
<keyword evidence="3" id="KW-1185">Reference proteome</keyword>
<feature type="transmembrane region" description="Helical" evidence="1">
    <location>
        <begin position="33"/>
        <end position="53"/>
    </location>
</feature>
<evidence type="ECO:0000313" key="2">
    <source>
        <dbReference type="EMBL" id="GAE31261.1"/>
    </source>
</evidence>
<reference evidence="2" key="1">
    <citation type="journal article" date="2014" name="Genome Announc.">
        <title>Draft Genome Sequences of Three Alkaliphilic Bacillus Strains, Bacillus wakoensis JCM 9140T, Bacillus akibai JCM 9157T, and Bacillus hemicellulosilyticus JCM 9152T.</title>
        <authorList>
            <person name="Yuki M."/>
            <person name="Oshima K."/>
            <person name="Suda W."/>
            <person name="Oshida Y."/>
            <person name="Kitamura K."/>
            <person name="Iida T."/>
            <person name="Hattori M."/>
            <person name="Ohkuma M."/>
        </authorList>
    </citation>
    <scope>NUCLEOTIDE SEQUENCE [LARGE SCALE GENOMIC DNA]</scope>
    <source>
        <strain evidence="2">JCM 9152</strain>
    </source>
</reference>
<comment type="caution">
    <text evidence="2">The sequence shown here is derived from an EMBL/GenBank/DDBJ whole genome shotgun (WGS) entry which is preliminary data.</text>
</comment>
<feature type="transmembrane region" description="Helical" evidence="1">
    <location>
        <begin position="126"/>
        <end position="145"/>
    </location>
</feature>
<feature type="transmembrane region" description="Helical" evidence="1">
    <location>
        <begin position="9"/>
        <end position="27"/>
    </location>
</feature>
<dbReference type="AlphaFoldDB" id="W4QGP5"/>
<keyword evidence="1" id="KW-0472">Membrane</keyword>
<proteinExistence type="predicted"/>
<feature type="transmembrane region" description="Helical" evidence="1">
    <location>
        <begin position="251"/>
        <end position="272"/>
    </location>
</feature>
<keyword evidence="1" id="KW-0812">Transmembrane</keyword>
<evidence type="ECO:0000313" key="3">
    <source>
        <dbReference type="Proteomes" id="UP000018895"/>
    </source>
</evidence>
<keyword evidence="1" id="KW-1133">Transmembrane helix</keyword>
<organism evidence="2 3">
    <name type="scientific">Halalkalibacter hemicellulosilyticusJCM 9152</name>
    <dbReference type="NCBI Taxonomy" id="1236971"/>
    <lineage>
        <taxon>Bacteria</taxon>
        <taxon>Bacillati</taxon>
        <taxon>Bacillota</taxon>
        <taxon>Bacilli</taxon>
        <taxon>Bacillales</taxon>
        <taxon>Bacillaceae</taxon>
        <taxon>Halalkalibacter</taxon>
    </lineage>
</organism>
<feature type="transmembrane region" description="Helical" evidence="1">
    <location>
        <begin position="196"/>
        <end position="215"/>
    </location>
</feature>
<feature type="transmembrane region" description="Helical" evidence="1">
    <location>
        <begin position="94"/>
        <end position="114"/>
    </location>
</feature>
<dbReference type="RefSeq" id="WP_035344626.1">
    <property type="nucleotide sequence ID" value="NZ_BAUU01000018.1"/>
</dbReference>
<dbReference type="Proteomes" id="UP000018895">
    <property type="component" value="Unassembled WGS sequence"/>
</dbReference>
<feature type="transmembrane region" description="Helical" evidence="1">
    <location>
        <begin position="165"/>
        <end position="184"/>
    </location>
</feature>
<evidence type="ECO:0000256" key="1">
    <source>
        <dbReference type="SAM" id="Phobius"/>
    </source>
</evidence>
<accession>W4QGP5</accession>
<protein>
    <submittedName>
        <fullName evidence="2">Uncharacterized protein</fullName>
    </submittedName>
</protein>
<name>W4QGP5_9BACI</name>
<dbReference type="EMBL" id="BAUU01000018">
    <property type="protein sequence ID" value="GAE31261.1"/>
    <property type="molecule type" value="Genomic_DNA"/>
</dbReference>
<dbReference type="OrthoDB" id="2942986at2"/>
<gene>
    <name evidence="2" type="ORF">JCM9152_2718</name>
</gene>
<feature type="transmembrane region" description="Helical" evidence="1">
    <location>
        <begin position="65"/>
        <end position="88"/>
    </location>
</feature>